<feature type="compositionally biased region" description="Low complexity" evidence="1">
    <location>
        <begin position="174"/>
        <end position="195"/>
    </location>
</feature>
<feature type="compositionally biased region" description="Gly residues" evidence="1">
    <location>
        <begin position="196"/>
        <end position="234"/>
    </location>
</feature>
<dbReference type="Proteomes" id="UP001162164">
    <property type="component" value="Unassembled WGS sequence"/>
</dbReference>
<keyword evidence="4" id="KW-1185">Reference proteome</keyword>
<protein>
    <submittedName>
        <fullName evidence="3">Uncharacterized protein</fullName>
    </submittedName>
</protein>
<evidence type="ECO:0000313" key="3">
    <source>
        <dbReference type="EMBL" id="KAJ8976804.1"/>
    </source>
</evidence>
<keyword evidence="2" id="KW-1133">Transmembrane helix</keyword>
<accession>A0ABQ9JF51</accession>
<organism evidence="3 4">
    <name type="scientific">Molorchus minor</name>
    <dbReference type="NCBI Taxonomy" id="1323400"/>
    <lineage>
        <taxon>Eukaryota</taxon>
        <taxon>Metazoa</taxon>
        <taxon>Ecdysozoa</taxon>
        <taxon>Arthropoda</taxon>
        <taxon>Hexapoda</taxon>
        <taxon>Insecta</taxon>
        <taxon>Pterygota</taxon>
        <taxon>Neoptera</taxon>
        <taxon>Endopterygota</taxon>
        <taxon>Coleoptera</taxon>
        <taxon>Polyphaga</taxon>
        <taxon>Cucujiformia</taxon>
        <taxon>Chrysomeloidea</taxon>
        <taxon>Cerambycidae</taxon>
        <taxon>Lamiinae</taxon>
        <taxon>Monochamini</taxon>
        <taxon>Molorchus</taxon>
    </lineage>
</organism>
<dbReference type="EMBL" id="JAPWTJ010000625">
    <property type="protein sequence ID" value="KAJ8976804.1"/>
    <property type="molecule type" value="Genomic_DNA"/>
</dbReference>
<comment type="caution">
    <text evidence="3">The sequence shown here is derived from an EMBL/GenBank/DDBJ whole genome shotgun (WGS) entry which is preliminary data.</text>
</comment>
<feature type="transmembrane region" description="Helical" evidence="2">
    <location>
        <begin position="77"/>
        <end position="99"/>
    </location>
</feature>
<proteinExistence type="predicted"/>
<name>A0ABQ9JF51_9CUCU</name>
<evidence type="ECO:0000313" key="4">
    <source>
        <dbReference type="Proteomes" id="UP001162164"/>
    </source>
</evidence>
<sequence length="424" mass="44275">MYKNPGQYAHQYGTRYRVHSVVIPRAKETIVTIMSHLSYGGVQAVHEQEHAYHSYPPKYQGHHEESYSSKEHDLADLFDVALTALAFLSFGMFIVHIIMCISAAHKSTTTSANMMMPMSMGPTSTGMMGTNTGDGGGSMTATGGGGTGTGTGGGATATGGGTSTGGGETGAGDGANTAGGEDAATGSDMTATAEGSTGGGGDGGTAETGGGTADEGTGGGGEPVGGDSTGGTSPGDGSDENDSADSGENGDGNGDGDGDGDSDEDDENGTAAGKDTFKFRWKRDIPTITNPNHHVLNELARRVLVSIEAALISNNDDGVCLRKSLCENNKFSRSLEGKDKLIIPMWSRLKFQNLGGKFILGMSWLSGRLIKNILPATSMLDTLKASILGLGKANCEIIYQECDLRREVKESRRRRRRRRRRRAL</sequence>
<evidence type="ECO:0000256" key="1">
    <source>
        <dbReference type="SAM" id="MobiDB-lite"/>
    </source>
</evidence>
<feature type="compositionally biased region" description="Acidic residues" evidence="1">
    <location>
        <begin position="254"/>
        <end position="268"/>
    </location>
</feature>
<reference evidence="3" key="1">
    <citation type="journal article" date="2023" name="Insect Mol. Biol.">
        <title>Genome sequencing provides insights into the evolution of gene families encoding plant cell wall-degrading enzymes in longhorned beetles.</title>
        <authorList>
            <person name="Shin N.R."/>
            <person name="Okamura Y."/>
            <person name="Kirsch R."/>
            <person name="Pauchet Y."/>
        </authorList>
    </citation>
    <scope>NUCLEOTIDE SEQUENCE</scope>
    <source>
        <strain evidence="3">MMC_N1</strain>
    </source>
</reference>
<gene>
    <name evidence="3" type="ORF">NQ317_018463</name>
</gene>
<feature type="compositionally biased region" description="Gly residues" evidence="1">
    <location>
        <begin position="132"/>
        <end position="173"/>
    </location>
</feature>
<evidence type="ECO:0000256" key="2">
    <source>
        <dbReference type="SAM" id="Phobius"/>
    </source>
</evidence>
<keyword evidence="2" id="KW-0812">Transmembrane</keyword>
<keyword evidence="2" id="KW-0472">Membrane</keyword>
<feature type="region of interest" description="Disordered" evidence="1">
    <location>
        <begin position="124"/>
        <end position="275"/>
    </location>
</feature>